<dbReference type="Pfam" id="PF00753">
    <property type="entry name" value="Lactamase_B"/>
    <property type="match status" value="1"/>
</dbReference>
<evidence type="ECO:0000256" key="5">
    <source>
        <dbReference type="ARBA" id="ARBA00022833"/>
    </source>
</evidence>
<dbReference type="CDD" id="cd07730">
    <property type="entry name" value="metallo-hydrolase-like_MBL-fold"/>
    <property type="match status" value="1"/>
</dbReference>
<dbReference type="OrthoDB" id="10250730at2759"/>
<protein>
    <recommendedName>
        <fullName evidence="6">Metallo-beta-lactamase domain-containing protein</fullName>
    </recommendedName>
</protein>
<keyword evidence="8" id="KW-1185">Reference proteome</keyword>
<dbReference type="InterPro" id="IPR051013">
    <property type="entry name" value="MBL_superfamily_lactonases"/>
</dbReference>
<keyword evidence="4" id="KW-0378">Hydrolase</keyword>
<dbReference type="PANTHER" id="PTHR42978">
    <property type="entry name" value="QUORUM-QUENCHING LACTONASE YTNP-RELATED-RELATED"/>
    <property type="match status" value="1"/>
</dbReference>
<dbReference type="HOGENOM" id="CLU_030571_1_1_1"/>
<evidence type="ECO:0000256" key="1">
    <source>
        <dbReference type="ARBA" id="ARBA00001947"/>
    </source>
</evidence>
<dbReference type="InterPro" id="IPR001279">
    <property type="entry name" value="Metallo-B-lactamas"/>
</dbReference>
<comment type="cofactor">
    <cofactor evidence="1">
        <name>Zn(2+)</name>
        <dbReference type="ChEBI" id="CHEBI:29105"/>
    </cofactor>
</comment>
<organism evidence="7 8">
    <name type="scientific">Suillus luteus UH-Slu-Lm8-n1</name>
    <dbReference type="NCBI Taxonomy" id="930992"/>
    <lineage>
        <taxon>Eukaryota</taxon>
        <taxon>Fungi</taxon>
        <taxon>Dikarya</taxon>
        <taxon>Basidiomycota</taxon>
        <taxon>Agaricomycotina</taxon>
        <taxon>Agaricomycetes</taxon>
        <taxon>Agaricomycetidae</taxon>
        <taxon>Boletales</taxon>
        <taxon>Suillineae</taxon>
        <taxon>Suillaceae</taxon>
        <taxon>Suillus</taxon>
    </lineage>
</organism>
<reference evidence="8" key="2">
    <citation type="submission" date="2015-01" db="EMBL/GenBank/DDBJ databases">
        <title>Evolutionary Origins and Diversification of the Mycorrhizal Mutualists.</title>
        <authorList>
            <consortium name="DOE Joint Genome Institute"/>
            <consortium name="Mycorrhizal Genomics Consortium"/>
            <person name="Kohler A."/>
            <person name="Kuo A."/>
            <person name="Nagy L.G."/>
            <person name="Floudas D."/>
            <person name="Copeland A."/>
            <person name="Barry K.W."/>
            <person name="Cichocki N."/>
            <person name="Veneault-Fourrey C."/>
            <person name="LaButti K."/>
            <person name="Lindquist E.A."/>
            <person name="Lipzen A."/>
            <person name="Lundell T."/>
            <person name="Morin E."/>
            <person name="Murat C."/>
            <person name="Riley R."/>
            <person name="Ohm R."/>
            <person name="Sun H."/>
            <person name="Tunlid A."/>
            <person name="Henrissat B."/>
            <person name="Grigoriev I.V."/>
            <person name="Hibbett D.S."/>
            <person name="Martin F."/>
        </authorList>
    </citation>
    <scope>NUCLEOTIDE SEQUENCE [LARGE SCALE GENOMIC DNA]</scope>
    <source>
        <strain evidence="8">UH-Slu-Lm8-n1</strain>
    </source>
</reference>
<comment type="similarity">
    <text evidence="2">Belongs to the metallo-beta-lactamase superfamily.</text>
</comment>
<dbReference type="SUPFAM" id="SSF56281">
    <property type="entry name" value="Metallo-hydrolase/oxidoreductase"/>
    <property type="match status" value="1"/>
</dbReference>
<sequence>MSLPSPAADQAYMNVSALEAGSLRVPLQNIVAGSSPTDVIRSPSLAFLLRHSKSGHQVVFDLGIRRDILSLPPAVQRRIQHFDFQPEVPQDVAESLKAGGTSPEQIDTVVISHLHWDHVGDPEPFKNATFVVGEQCKGMLATGYPVTEDAGFSSTAIPIERTRFLSELDMNSFVGPYPNAIDFFKDGSMYIVDAPGHIWGHVNILARTSAKGSWILLGGDSAGDFRLITGEKEIGHYTDVNGCFRCIHVDEELALENIQRIRRLLSNSKAQVLIAHDVAWYGENKGGPAFYPGVIPVKA</sequence>
<dbReference type="STRING" id="930992.A0A0D0B2G8"/>
<dbReference type="InterPro" id="IPR036866">
    <property type="entry name" value="RibonucZ/Hydroxyglut_hydro"/>
</dbReference>
<proteinExistence type="inferred from homology"/>
<accession>A0A0D0B2G8</accession>
<name>A0A0D0B2G8_9AGAM</name>
<keyword evidence="3" id="KW-0479">Metal-binding</keyword>
<evidence type="ECO:0000256" key="4">
    <source>
        <dbReference type="ARBA" id="ARBA00022801"/>
    </source>
</evidence>
<evidence type="ECO:0000313" key="8">
    <source>
        <dbReference type="Proteomes" id="UP000054485"/>
    </source>
</evidence>
<reference evidence="7 8" key="1">
    <citation type="submission" date="2014-04" db="EMBL/GenBank/DDBJ databases">
        <authorList>
            <consortium name="DOE Joint Genome Institute"/>
            <person name="Kuo A."/>
            <person name="Ruytinx J."/>
            <person name="Rineau F."/>
            <person name="Colpaert J."/>
            <person name="Kohler A."/>
            <person name="Nagy L.G."/>
            <person name="Floudas D."/>
            <person name="Copeland A."/>
            <person name="Barry K.W."/>
            <person name="Cichocki N."/>
            <person name="Veneault-Fourrey C."/>
            <person name="LaButti K."/>
            <person name="Lindquist E.A."/>
            <person name="Lipzen A."/>
            <person name="Lundell T."/>
            <person name="Morin E."/>
            <person name="Murat C."/>
            <person name="Sun H."/>
            <person name="Tunlid A."/>
            <person name="Henrissat B."/>
            <person name="Grigoriev I.V."/>
            <person name="Hibbett D.S."/>
            <person name="Martin F."/>
            <person name="Nordberg H.P."/>
            <person name="Cantor M.N."/>
            <person name="Hua S.X."/>
        </authorList>
    </citation>
    <scope>NUCLEOTIDE SEQUENCE [LARGE SCALE GENOMIC DNA]</scope>
    <source>
        <strain evidence="7 8">UH-Slu-Lm8-n1</strain>
    </source>
</reference>
<dbReference type="Gene3D" id="3.60.15.10">
    <property type="entry name" value="Ribonuclease Z/Hydroxyacylglutathione hydrolase-like"/>
    <property type="match status" value="1"/>
</dbReference>
<gene>
    <name evidence="7" type="ORF">CY34DRAFT_798593</name>
</gene>
<feature type="domain" description="Metallo-beta-lactamase" evidence="6">
    <location>
        <begin position="43"/>
        <end position="276"/>
    </location>
</feature>
<dbReference type="GO" id="GO:0046872">
    <property type="term" value="F:metal ion binding"/>
    <property type="evidence" value="ECO:0007669"/>
    <property type="project" value="UniProtKB-KW"/>
</dbReference>
<keyword evidence="5" id="KW-0862">Zinc</keyword>
<dbReference type="EMBL" id="KN835140">
    <property type="protein sequence ID" value="KIK48206.1"/>
    <property type="molecule type" value="Genomic_DNA"/>
</dbReference>
<dbReference type="SMART" id="SM00849">
    <property type="entry name" value="Lactamase_B"/>
    <property type="match status" value="1"/>
</dbReference>
<evidence type="ECO:0000256" key="3">
    <source>
        <dbReference type="ARBA" id="ARBA00022723"/>
    </source>
</evidence>
<evidence type="ECO:0000313" key="7">
    <source>
        <dbReference type="EMBL" id="KIK48206.1"/>
    </source>
</evidence>
<evidence type="ECO:0000256" key="2">
    <source>
        <dbReference type="ARBA" id="ARBA00007749"/>
    </source>
</evidence>
<dbReference type="InParanoid" id="A0A0D0B2G8"/>
<dbReference type="PANTHER" id="PTHR42978:SF2">
    <property type="entry name" value="102 KBASES UNSTABLE REGION: FROM 1 TO 119443"/>
    <property type="match status" value="1"/>
</dbReference>
<dbReference type="Proteomes" id="UP000054485">
    <property type="component" value="Unassembled WGS sequence"/>
</dbReference>
<dbReference type="AlphaFoldDB" id="A0A0D0B2G8"/>
<dbReference type="GO" id="GO:0016787">
    <property type="term" value="F:hydrolase activity"/>
    <property type="evidence" value="ECO:0007669"/>
    <property type="project" value="UniProtKB-KW"/>
</dbReference>
<evidence type="ECO:0000259" key="6">
    <source>
        <dbReference type="SMART" id="SM00849"/>
    </source>
</evidence>